<evidence type="ECO:0000313" key="3">
    <source>
        <dbReference type="EMBL" id="MBB5073251.1"/>
    </source>
</evidence>
<feature type="chain" id="PRO_5032270300" evidence="2">
    <location>
        <begin position="38"/>
        <end position="354"/>
    </location>
</feature>
<feature type="region of interest" description="Disordered" evidence="1">
    <location>
        <begin position="319"/>
        <end position="340"/>
    </location>
</feature>
<dbReference type="InterPro" id="IPR012332">
    <property type="entry name" value="Autotransporter_pectin_lyase_C"/>
</dbReference>
<evidence type="ECO:0000313" key="4">
    <source>
        <dbReference type="Proteomes" id="UP000561417"/>
    </source>
</evidence>
<keyword evidence="2" id="KW-0732">Signal</keyword>
<evidence type="ECO:0000256" key="2">
    <source>
        <dbReference type="SAM" id="SignalP"/>
    </source>
</evidence>
<feature type="compositionally biased region" description="Basic and acidic residues" evidence="1">
    <location>
        <begin position="324"/>
        <end position="339"/>
    </location>
</feature>
<feature type="signal peptide" evidence="2">
    <location>
        <begin position="1"/>
        <end position="37"/>
    </location>
</feature>
<accession>A0A840NQ92</accession>
<gene>
    <name evidence="3" type="ORF">HNQ69_000355</name>
</gene>
<dbReference type="AlphaFoldDB" id="A0A840NQ92"/>
<keyword evidence="4" id="KW-1185">Reference proteome</keyword>
<dbReference type="Gene3D" id="2.160.20.20">
    <property type="match status" value="1"/>
</dbReference>
<dbReference type="EMBL" id="JACHIM010000001">
    <property type="protein sequence ID" value="MBB5073251.1"/>
    <property type="molecule type" value="Genomic_DNA"/>
</dbReference>
<comment type="caution">
    <text evidence="3">The sequence shown here is derived from an EMBL/GenBank/DDBJ whole genome shotgun (WGS) entry which is preliminary data.</text>
</comment>
<evidence type="ECO:0000256" key="1">
    <source>
        <dbReference type="SAM" id="MobiDB-lite"/>
    </source>
</evidence>
<dbReference type="Proteomes" id="UP000561417">
    <property type="component" value="Unassembled WGS sequence"/>
</dbReference>
<name>A0A840NQ92_9HYPH</name>
<reference evidence="3 4" key="1">
    <citation type="submission" date="2020-08" db="EMBL/GenBank/DDBJ databases">
        <title>Genomic Encyclopedia of Type Strains, Phase IV (KMG-IV): sequencing the most valuable type-strain genomes for metagenomic binning, comparative biology and taxonomic classification.</title>
        <authorList>
            <person name="Goeker M."/>
        </authorList>
    </citation>
    <scope>NUCLEOTIDE SEQUENCE [LARGE SCALE GENOMIC DNA]</scope>
    <source>
        <strain evidence="3 4">DSM 28538</strain>
    </source>
</reference>
<protein>
    <submittedName>
        <fullName evidence="3">Uncharacterized protein</fullName>
    </submittedName>
</protein>
<proteinExistence type="predicted"/>
<sequence>MYGAYKLRKISISKKALLSCTAAVAVMLFSTHFNTYAKILKVENGEEKTASGNSYDAIEATGGGKINGKDFKIVSSDAEKFLTGVTSKDSGSEIKLTGTTTIEKVKNGFYAEKDGKIVSENLTIKGIGIGIGVVVQDSDRKIELNGKTIIQNVDIGFYTSNDSKIVSGNLTIIGSESEKTTTGIKASNNSKVELNRKITIEKVVNGLDIQNGATIKMTDGSITASQIGALFNASKNDKNKRENVTISSGKDNAFMDKGLNADKSTVALNNVGVTQANTGILANDSSVITVTGGSFSGKTDWVYAKQDSTIALDEKTTLTSSDGHGLHADGPKSQIAKDRRSCKRKTNGIICRKR</sequence>
<organism evidence="3 4">
    <name type="scientific">Bartonella callosciuri</name>
    <dbReference type="NCBI Taxonomy" id="686223"/>
    <lineage>
        <taxon>Bacteria</taxon>
        <taxon>Pseudomonadati</taxon>
        <taxon>Pseudomonadota</taxon>
        <taxon>Alphaproteobacteria</taxon>
        <taxon>Hyphomicrobiales</taxon>
        <taxon>Bartonellaceae</taxon>
        <taxon>Bartonella</taxon>
    </lineage>
</organism>